<protein>
    <submittedName>
        <fullName evidence="4">Predicted dehydrogenase</fullName>
    </submittedName>
</protein>
<gene>
    <name evidence="4" type="ORF">SAMN04488563_6729</name>
</gene>
<dbReference type="EMBL" id="LT629791">
    <property type="protein sequence ID" value="SDU85081.1"/>
    <property type="molecule type" value="Genomic_DNA"/>
</dbReference>
<dbReference type="Pfam" id="PF22725">
    <property type="entry name" value="GFO_IDH_MocA_C3"/>
    <property type="match status" value="1"/>
</dbReference>
<dbReference type="InterPro" id="IPR000683">
    <property type="entry name" value="Gfo/Idh/MocA-like_OxRdtase_N"/>
</dbReference>
<name>A0A1H2LWV9_9ACTN</name>
<dbReference type="GO" id="GO:0016491">
    <property type="term" value="F:oxidoreductase activity"/>
    <property type="evidence" value="ECO:0007669"/>
    <property type="project" value="UniProtKB-KW"/>
</dbReference>
<dbReference type="PANTHER" id="PTHR43818:SF11">
    <property type="entry name" value="BCDNA.GH03377"/>
    <property type="match status" value="1"/>
</dbReference>
<feature type="domain" description="Gfo/Idh/MocA-like oxidoreductase N-terminal" evidence="2">
    <location>
        <begin position="3"/>
        <end position="122"/>
    </location>
</feature>
<organism evidence="4 5">
    <name type="scientific">Jiangella alkaliphila</name>
    <dbReference type="NCBI Taxonomy" id="419479"/>
    <lineage>
        <taxon>Bacteria</taxon>
        <taxon>Bacillati</taxon>
        <taxon>Actinomycetota</taxon>
        <taxon>Actinomycetes</taxon>
        <taxon>Jiangellales</taxon>
        <taxon>Jiangellaceae</taxon>
        <taxon>Jiangella</taxon>
    </lineage>
</organism>
<feature type="domain" description="GFO/IDH/MocA-like oxidoreductase" evidence="3">
    <location>
        <begin position="136"/>
        <end position="228"/>
    </location>
</feature>
<reference evidence="5" key="1">
    <citation type="submission" date="2016-10" db="EMBL/GenBank/DDBJ databases">
        <authorList>
            <person name="Varghese N."/>
            <person name="Submissions S."/>
        </authorList>
    </citation>
    <scope>NUCLEOTIDE SEQUENCE [LARGE SCALE GENOMIC DNA]</scope>
    <source>
        <strain evidence="5">DSM 45079</strain>
    </source>
</reference>
<dbReference type="GO" id="GO:0000166">
    <property type="term" value="F:nucleotide binding"/>
    <property type="evidence" value="ECO:0007669"/>
    <property type="project" value="InterPro"/>
</dbReference>
<keyword evidence="1" id="KW-0560">Oxidoreductase</keyword>
<dbReference type="InterPro" id="IPR050463">
    <property type="entry name" value="Gfo/Idh/MocA_oxidrdct_glycsds"/>
</dbReference>
<dbReference type="OrthoDB" id="256869at2"/>
<dbReference type="STRING" id="419479.SAMN04488563_6729"/>
<dbReference type="Gene3D" id="3.30.360.10">
    <property type="entry name" value="Dihydrodipicolinate Reductase, domain 2"/>
    <property type="match status" value="1"/>
</dbReference>
<evidence type="ECO:0000313" key="4">
    <source>
        <dbReference type="EMBL" id="SDU85081.1"/>
    </source>
</evidence>
<dbReference type="Proteomes" id="UP000182977">
    <property type="component" value="Chromosome I"/>
</dbReference>
<dbReference type="SUPFAM" id="SSF51735">
    <property type="entry name" value="NAD(P)-binding Rossmann-fold domains"/>
    <property type="match status" value="1"/>
</dbReference>
<accession>A0A1H2LWV9</accession>
<dbReference type="PANTHER" id="PTHR43818">
    <property type="entry name" value="BCDNA.GH03377"/>
    <property type="match status" value="1"/>
</dbReference>
<evidence type="ECO:0000313" key="5">
    <source>
        <dbReference type="Proteomes" id="UP000182977"/>
    </source>
</evidence>
<evidence type="ECO:0000259" key="2">
    <source>
        <dbReference type="Pfam" id="PF01408"/>
    </source>
</evidence>
<dbReference type="InterPro" id="IPR055170">
    <property type="entry name" value="GFO_IDH_MocA-like_dom"/>
</dbReference>
<evidence type="ECO:0000259" key="3">
    <source>
        <dbReference type="Pfam" id="PF22725"/>
    </source>
</evidence>
<dbReference type="RefSeq" id="WP_052763164.1">
    <property type="nucleotide sequence ID" value="NZ_LBMC01000076.1"/>
</dbReference>
<keyword evidence="5" id="KW-1185">Reference proteome</keyword>
<dbReference type="InterPro" id="IPR036291">
    <property type="entry name" value="NAD(P)-bd_dom_sf"/>
</dbReference>
<dbReference type="Gene3D" id="3.40.50.720">
    <property type="entry name" value="NAD(P)-binding Rossmann-like Domain"/>
    <property type="match status" value="1"/>
</dbReference>
<dbReference type="AlphaFoldDB" id="A0A1H2LWV9"/>
<dbReference type="Pfam" id="PF01408">
    <property type="entry name" value="GFO_IDH_MocA"/>
    <property type="match status" value="1"/>
</dbReference>
<proteinExistence type="predicted"/>
<evidence type="ECO:0000256" key="1">
    <source>
        <dbReference type="ARBA" id="ARBA00023002"/>
    </source>
</evidence>
<sequence length="369" mass="39353">MTRVFLAGAGYIAREHATAATDRSILTGEVELHVADPDPEALASFVAAFPAAVPHPDARSMFATRHDESDLAVIATPPDSHHALVRDALDAGLHTLCEKPLALTADEAADLARRADAAGRILASCDDRFRDLATTQAARRLDASGALGRVYHATFVNTFRRARTGFDQLTQSAWFRDPRIAGGGVMMDWGPYDIAVLDEILDPVRVDVRHAWATGPITGGPFGDQSALSEQHVGAVFDVHTRAGAVVPVSYERAAATHGAERSLVQLEGDRAAVSWDWLDWLGDGSVRLTSDDDGEPDTVTTRFAASPIGFHARPLARIAAAVRDGADPRAITHRSLFTFAWLRAVLDCAAAGEPVTVELDALAGSVVS</sequence>
<dbReference type="SUPFAM" id="SSF55347">
    <property type="entry name" value="Glyceraldehyde-3-phosphate dehydrogenase-like, C-terminal domain"/>
    <property type="match status" value="1"/>
</dbReference>